<accession>A0A0F7VI66</accession>
<keyword evidence="1" id="KW-0723">Serine/threonine-protein kinase</keyword>
<gene>
    <name evidence="8" type="ORF">PMG11_05404</name>
</gene>
<keyword evidence="5" id="KW-0067">ATP-binding</keyword>
<feature type="compositionally biased region" description="Polar residues" evidence="6">
    <location>
        <begin position="122"/>
        <end position="134"/>
    </location>
</feature>
<keyword evidence="2" id="KW-0808">Transferase</keyword>
<dbReference type="GO" id="GO:0005524">
    <property type="term" value="F:ATP binding"/>
    <property type="evidence" value="ECO:0007669"/>
    <property type="project" value="UniProtKB-KW"/>
</dbReference>
<evidence type="ECO:0000256" key="6">
    <source>
        <dbReference type="SAM" id="MobiDB-lite"/>
    </source>
</evidence>
<keyword evidence="9" id="KW-1185">Reference proteome</keyword>
<reference evidence="9" key="1">
    <citation type="journal article" date="2015" name="Genome Announc.">
        <title>Draft genome sequence of the fungus Penicillium brasilianum MG11.</title>
        <authorList>
            <person name="Horn F."/>
            <person name="Linde J."/>
            <person name="Mattern D.J."/>
            <person name="Walther G."/>
            <person name="Guthke R."/>
            <person name="Brakhage A.A."/>
            <person name="Valiante V."/>
        </authorList>
    </citation>
    <scope>NUCLEOTIDE SEQUENCE [LARGE SCALE GENOMIC DNA]</scope>
    <source>
        <strain evidence="9">MG11</strain>
    </source>
</reference>
<dbReference type="STRING" id="104259.A0A0F7VI66"/>
<dbReference type="PROSITE" id="PS51285">
    <property type="entry name" value="AGC_KINASE_CTER"/>
    <property type="match status" value="1"/>
</dbReference>
<dbReference type="GO" id="GO:0004674">
    <property type="term" value="F:protein serine/threonine kinase activity"/>
    <property type="evidence" value="ECO:0007669"/>
    <property type="project" value="UniProtKB-KW"/>
</dbReference>
<feature type="region of interest" description="Disordered" evidence="6">
    <location>
        <begin position="101"/>
        <end position="186"/>
    </location>
</feature>
<dbReference type="InterPro" id="IPR000961">
    <property type="entry name" value="AGC-kinase_C"/>
</dbReference>
<evidence type="ECO:0000256" key="4">
    <source>
        <dbReference type="ARBA" id="ARBA00022777"/>
    </source>
</evidence>
<evidence type="ECO:0000256" key="5">
    <source>
        <dbReference type="ARBA" id="ARBA00022840"/>
    </source>
</evidence>
<dbReference type="Gene3D" id="3.30.200.20">
    <property type="entry name" value="Phosphorylase Kinase, domain 1"/>
    <property type="match status" value="1"/>
</dbReference>
<dbReference type="Gene3D" id="1.10.510.10">
    <property type="entry name" value="Transferase(Phosphotransferase) domain 1"/>
    <property type="match status" value="1"/>
</dbReference>
<evidence type="ECO:0000256" key="1">
    <source>
        <dbReference type="ARBA" id="ARBA00022527"/>
    </source>
</evidence>
<dbReference type="Proteomes" id="UP000042958">
    <property type="component" value="Unassembled WGS sequence"/>
</dbReference>
<dbReference type="OrthoDB" id="3638488at2759"/>
<keyword evidence="3" id="KW-0547">Nucleotide-binding</keyword>
<name>A0A0F7VI66_PENBI</name>
<dbReference type="AlphaFoldDB" id="A0A0F7VI66"/>
<organism evidence="8 9">
    <name type="scientific">Penicillium brasilianum</name>
    <dbReference type="NCBI Taxonomy" id="104259"/>
    <lineage>
        <taxon>Eukaryota</taxon>
        <taxon>Fungi</taxon>
        <taxon>Dikarya</taxon>
        <taxon>Ascomycota</taxon>
        <taxon>Pezizomycotina</taxon>
        <taxon>Eurotiomycetes</taxon>
        <taxon>Eurotiomycetidae</taxon>
        <taxon>Eurotiales</taxon>
        <taxon>Aspergillaceae</taxon>
        <taxon>Penicillium</taxon>
    </lineage>
</organism>
<evidence type="ECO:0000256" key="3">
    <source>
        <dbReference type="ARBA" id="ARBA00022741"/>
    </source>
</evidence>
<keyword evidence="4" id="KW-0418">Kinase</keyword>
<protein>
    <recommendedName>
        <fullName evidence="7">AGC-kinase C-terminal domain-containing protein</fullName>
    </recommendedName>
</protein>
<evidence type="ECO:0000259" key="7">
    <source>
        <dbReference type="PROSITE" id="PS51285"/>
    </source>
</evidence>
<feature type="compositionally biased region" description="Acidic residues" evidence="6">
    <location>
        <begin position="102"/>
        <end position="114"/>
    </location>
</feature>
<proteinExistence type="predicted"/>
<feature type="domain" description="AGC-kinase C-terminal" evidence="7">
    <location>
        <begin position="63"/>
        <end position="214"/>
    </location>
</feature>
<sequence length="234" mass="26964">MARLLQERQFRLCSPKYRANDMLAGHPPSAQFLYSMDPQCRNYTSYWVYPDDAADIKIHPFFRGIRWNELHMTRPPYIPRVKDWEDTRYFDDWKGIDNLEPQAEESDSEEESDENIGAKPQAASTGNMVVNSSGHPLFERPVRGGDAIFPVPAPAQAVDPNSPTRKTEKQKERKRPRDKILRDRKVGKTALEIRKRGAFLGYTYRRPKGPAMALRTERGRQPFARGALADLYVP</sequence>
<evidence type="ECO:0000313" key="9">
    <source>
        <dbReference type="Proteomes" id="UP000042958"/>
    </source>
</evidence>
<evidence type="ECO:0000256" key="2">
    <source>
        <dbReference type="ARBA" id="ARBA00022679"/>
    </source>
</evidence>
<dbReference type="EMBL" id="CDHK01000004">
    <property type="protein sequence ID" value="CEO60983.1"/>
    <property type="molecule type" value="Genomic_DNA"/>
</dbReference>
<evidence type="ECO:0000313" key="8">
    <source>
        <dbReference type="EMBL" id="CEO60983.1"/>
    </source>
</evidence>